<dbReference type="GO" id="GO:0051087">
    <property type="term" value="F:protein-folding chaperone binding"/>
    <property type="evidence" value="ECO:0007669"/>
    <property type="project" value="TreeGrafter"/>
</dbReference>
<dbReference type="EMBL" id="LR862133">
    <property type="protein sequence ID" value="CAD1838949.1"/>
    <property type="molecule type" value="Genomic_DNA"/>
</dbReference>
<organism evidence="3">
    <name type="scientific">Ananas comosus var. bracteatus</name>
    <name type="common">red pineapple</name>
    <dbReference type="NCBI Taxonomy" id="296719"/>
    <lineage>
        <taxon>Eukaryota</taxon>
        <taxon>Viridiplantae</taxon>
        <taxon>Streptophyta</taxon>
        <taxon>Embryophyta</taxon>
        <taxon>Tracheophyta</taxon>
        <taxon>Spermatophyta</taxon>
        <taxon>Magnoliopsida</taxon>
        <taxon>Liliopsida</taxon>
        <taxon>Poales</taxon>
        <taxon>Bromeliaceae</taxon>
        <taxon>Bromelioideae</taxon>
        <taxon>Ananas</taxon>
    </lineage>
</organism>
<protein>
    <submittedName>
        <fullName evidence="3">Uncharacterized protein</fullName>
    </submittedName>
</protein>
<reference evidence="3" key="1">
    <citation type="submission" date="2020-07" db="EMBL/GenBank/DDBJ databases">
        <authorList>
            <person name="Lin J."/>
        </authorList>
    </citation>
    <scope>NUCLEOTIDE SEQUENCE</scope>
</reference>
<evidence type="ECO:0000313" key="3">
    <source>
        <dbReference type="EMBL" id="CAD1838949.1"/>
    </source>
</evidence>
<dbReference type="PANTHER" id="PTHR10721:SF1">
    <property type="entry name" value="MITOCHONDRIAL IMPORT INNER MEMBRANE TRANSLOCASE SUBUNIT TIM44"/>
    <property type="match status" value="1"/>
</dbReference>
<proteinExistence type="predicted"/>
<dbReference type="InterPro" id="IPR039544">
    <property type="entry name" value="Tim44-like"/>
</dbReference>
<dbReference type="GO" id="GO:0005743">
    <property type="term" value="C:mitochondrial inner membrane"/>
    <property type="evidence" value="ECO:0007669"/>
    <property type="project" value="TreeGrafter"/>
</dbReference>
<feature type="coiled-coil region" evidence="1">
    <location>
        <begin position="34"/>
        <end position="61"/>
    </location>
</feature>
<sequence>MATSTLFRALRCSSTQRGLRLATSVHLQLFSKKLKGEAKSNQEFQQSVKDLNEKIGVVKEDLKVRTRKTAEKLYKSVDDVWTEAEETSKKVVSYIFSSANVKEKISAAKEEVKGTFGLGNEEALGSTEASSAKDATGARADQSKNPSTITITVTQLG</sequence>
<evidence type="ECO:0000256" key="2">
    <source>
        <dbReference type="SAM" id="MobiDB-lite"/>
    </source>
</evidence>
<dbReference type="GO" id="GO:0030150">
    <property type="term" value="P:protein import into mitochondrial matrix"/>
    <property type="evidence" value="ECO:0007669"/>
    <property type="project" value="TreeGrafter"/>
</dbReference>
<dbReference type="AlphaFoldDB" id="A0A6V7Q6Y6"/>
<keyword evidence="1" id="KW-0175">Coiled coil</keyword>
<accession>A0A6V7Q6Y6</accession>
<feature type="region of interest" description="Disordered" evidence="2">
    <location>
        <begin position="119"/>
        <end position="157"/>
    </location>
</feature>
<feature type="compositionally biased region" description="Polar residues" evidence="2">
    <location>
        <begin position="143"/>
        <end position="157"/>
    </location>
</feature>
<dbReference type="PANTHER" id="PTHR10721">
    <property type="entry name" value="MITOCHONDRIAL IMPORT INNER MEMBRANE TRANSLOCASE SUBUNIT TIM44"/>
    <property type="match status" value="1"/>
</dbReference>
<evidence type="ECO:0000256" key="1">
    <source>
        <dbReference type="SAM" id="Coils"/>
    </source>
</evidence>
<gene>
    <name evidence="3" type="ORF">CB5_LOCUS22160</name>
</gene>
<name>A0A6V7Q6Y6_ANACO</name>